<comment type="caution">
    <text evidence="1">The sequence shown here is derived from an EMBL/GenBank/DDBJ whole genome shotgun (WGS) entry which is preliminary data.</text>
</comment>
<dbReference type="AlphaFoldDB" id="A0AA39ZU69"/>
<dbReference type="RefSeq" id="XP_060290458.1">
    <property type="nucleotide sequence ID" value="XM_060435399.1"/>
</dbReference>
<keyword evidence="2" id="KW-1185">Reference proteome</keyword>
<proteinExistence type="predicted"/>
<dbReference type="EMBL" id="JAUIRO010000008">
    <property type="protein sequence ID" value="KAK0703599.1"/>
    <property type="molecule type" value="Genomic_DNA"/>
</dbReference>
<dbReference type="GeneID" id="85318669"/>
<gene>
    <name evidence="1" type="ORF">B0T26DRAFT_506872</name>
</gene>
<accession>A0AA39ZU69</accession>
<evidence type="ECO:0000313" key="1">
    <source>
        <dbReference type="EMBL" id="KAK0703599.1"/>
    </source>
</evidence>
<name>A0AA39ZU69_9PEZI</name>
<sequence>MWPSTTGERRSTLFLPRHTRPILLGKRPFPPFLDTNEDGDDYDINYEFNLGPPTIQFVDTRTTPVCDLTIDIVGGKAWTKKKSLDITSGVYTLHLDNFELATANGGNDSTNYTDAATPFVFPADNPTDGVVVIDLPSSKSLAVTIDTNTTSNTVVFIEKHKSQIGDRLKAKLRTDYSSVRLELARVASSPPPSADCVQLQPRSFMFTTYNPPSSSGSEVLLSLLIQTRDGNNPGVREDLADAWNNRWRHDLGCSPVSSGHTASIIFNKQMIHDSMIKPTLKDQTFDSTLVDTEGSLEISVSTGKKVHRDRYYKHRDNMEEWTVSEINVTLPDLHLQLHETPEHKAECYGRWSYQYSFDWSHYIAGEYPVNEYGSVTVTNDLNKALSIFTIADDDTIDVQCSISKADWTVEMTPDDPSFWDAFTGKRKVVPDWVKDLCPELPGFNINLGKLYFFRTTNLLMPTQKIISIDRGVGLHVPQDFYLIGQLVGA</sequence>
<protein>
    <submittedName>
        <fullName evidence="1">Uncharacterized protein</fullName>
    </submittedName>
</protein>
<dbReference type="Proteomes" id="UP001172101">
    <property type="component" value="Unassembled WGS sequence"/>
</dbReference>
<evidence type="ECO:0000313" key="2">
    <source>
        <dbReference type="Proteomes" id="UP001172101"/>
    </source>
</evidence>
<reference evidence="1" key="1">
    <citation type="submission" date="2023-06" db="EMBL/GenBank/DDBJ databases">
        <title>Genome-scale phylogeny and comparative genomics of the fungal order Sordariales.</title>
        <authorList>
            <consortium name="Lawrence Berkeley National Laboratory"/>
            <person name="Hensen N."/>
            <person name="Bonometti L."/>
            <person name="Westerberg I."/>
            <person name="Brannstrom I.O."/>
            <person name="Guillou S."/>
            <person name="Cros-Aarteil S."/>
            <person name="Calhoun S."/>
            <person name="Haridas S."/>
            <person name="Kuo A."/>
            <person name="Mondo S."/>
            <person name="Pangilinan J."/>
            <person name="Riley R."/>
            <person name="LaButti K."/>
            <person name="Andreopoulos B."/>
            <person name="Lipzen A."/>
            <person name="Chen C."/>
            <person name="Yanf M."/>
            <person name="Daum C."/>
            <person name="Ng V."/>
            <person name="Clum A."/>
            <person name="Steindorff A."/>
            <person name="Ohm R."/>
            <person name="Martin F."/>
            <person name="Silar P."/>
            <person name="Natvig D."/>
            <person name="Lalanne C."/>
            <person name="Gautier V."/>
            <person name="Ament-velasquez S.L."/>
            <person name="Kruys A."/>
            <person name="Hutchinson M.I."/>
            <person name="Powell A.J."/>
            <person name="Barry K."/>
            <person name="Miller A.N."/>
            <person name="Grigoriev I.V."/>
            <person name="Debuchy R."/>
            <person name="Gladieux P."/>
            <person name="Thoren M.H."/>
            <person name="Johannesson H."/>
        </authorList>
    </citation>
    <scope>NUCLEOTIDE SEQUENCE</scope>
    <source>
        <strain evidence="1">SMH2392-1A</strain>
    </source>
</reference>
<organism evidence="1 2">
    <name type="scientific">Lasiosphaeria miniovina</name>
    <dbReference type="NCBI Taxonomy" id="1954250"/>
    <lineage>
        <taxon>Eukaryota</taxon>
        <taxon>Fungi</taxon>
        <taxon>Dikarya</taxon>
        <taxon>Ascomycota</taxon>
        <taxon>Pezizomycotina</taxon>
        <taxon>Sordariomycetes</taxon>
        <taxon>Sordariomycetidae</taxon>
        <taxon>Sordariales</taxon>
        <taxon>Lasiosphaeriaceae</taxon>
        <taxon>Lasiosphaeria</taxon>
    </lineage>
</organism>